<dbReference type="HAMAP" id="MF_00340">
    <property type="entry name" value="Ribosomal_bL32"/>
    <property type="match status" value="1"/>
</dbReference>
<name>A0A382VLT7_9ZZZZ</name>
<dbReference type="SUPFAM" id="SSF57829">
    <property type="entry name" value="Zn-binding ribosomal proteins"/>
    <property type="match status" value="1"/>
</dbReference>
<gene>
    <name evidence="5" type="ORF">METZ01_LOCUS400184</name>
</gene>
<evidence type="ECO:0000256" key="1">
    <source>
        <dbReference type="ARBA" id="ARBA00008560"/>
    </source>
</evidence>
<proteinExistence type="inferred from homology"/>
<reference evidence="5" key="1">
    <citation type="submission" date="2018-05" db="EMBL/GenBank/DDBJ databases">
        <authorList>
            <person name="Lanie J.A."/>
            <person name="Ng W.-L."/>
            <person name="Kazmierczak K.M."/>
            <person name="Andrzejewski T.M."/>
            <person name="Davidsen T.M."/>
            <person name="Wayne K.J."/>
            <person name="Tettelin H."/>
            <person name="Glass J.I."/>
            <person name="Rusch D."/>
            <person name="Podicherti R."/>
            <person name="Tsui H.-C.T."/>
            <person name="Winkler M.E."/>
        </authorList>
    </citation>
    <scope>NUCLEOTIDE SEQUENCE</scope>
</reference>
<protein>
    <recommendedName>
        <fullName evidence="6">50S ribosomal protein L32</fullName>
    </recommendedName>
</protein>
<evidence type="ECO:0000313" key="5">
    <source>
        <dbReference type="EMBL" id="SVD47330.1"/>
    </source>
</evidence>
<evidence type="ECO:0008006" key="6">
    <source>
        <dbReference type="Google" id="ProtNLM"/>
    </source>
</evidence>
<dbReference type="EMBL" id="UINC01152908">
    <property type="protein sequence ID" value="SVD47330.1"/>
    <property type="molecule type" value="Genomic_DNA"/>
</dbReference>
<dbReference type="GO" id="GO:0003735">
    <property type="term" value="F:structural constituent of ribosome"/>
    <property type="evidence" value="ECO:0007669"/>
    <property type="project" value="InterPro"/>
</dbReference>
<comment type="similarity">
    <text evidence="1">Belongs to the bacterial ribosomal protein bL32 family.</text>
</comment>
<evidence type="ECO:0000256" key="2">
    <source>
        <dbReference type="ARBA" id="ARBA00022980"/>
    </source>
</evidence>
<dbReference type="Pfam" id="PF01783">
    <property type="entry name" value="Ribosomal_L32p"/>
    <property type="match status" value="1"/>
</dbReference>
<dbReference type="InterPro" id="IPR011332">
    <property type="entry name" value="Ribosomal_zn-bd"/>
</dbReference>
<dbReference type="AlphaFoldDB" id="A0A382VLT7"/>
<dbReference type="PANTHER" id="PTHR35534:SF1">
    <property type="entry name" value="LARGE RIBOSOMAL SUBUNIT PROTEIN BL32"/>
    <property type="match status" value="1"/>
</dbReference>
<dbReference type="PANTHER" id="PTHR35534">
    <property type="entry name" value="50S RIBOSOMAL PROTEIN L32"/>
    <property type="match status" value="1"/>
</dbReference>
<organism evidence="5">
    <name type="scientific">marine metagenome</name>
    <dbReference type="NCBI Taxonomy" id="408172"/>
    <lineage>
        <taxon>unclassified sequences</taxon>
        <taxon>metagenomes</taxon>
        <taxon>ecological metagenomes</taxon>
    </lineage>
</organism>
<feature type="compositionally biased region" description="Basic residues" evidence="4">
    <location>
        <begin position="1"/>
        <end position="16"/>
    </location>
</feature>
<dbReference type="InterPro" id="IPR002677">
    <property type="entry name" value="Ribosomal_bL32"/>
</dbReference>
<dbReference type="NCBIfam" id="TIGR01031">
    <property type="entry name" value="rpmF_bact"/>
    <property type="match status" value="1"/>
</dbReference>
<evidence type="ECO:0000256" key="3">
    <source>
        <dbReference type="ARBA" id="ARBA00023274"/>
    </source>
</evidence>
<accession>A0A382VLT7</accession>
<dbReference type="GO" id="GO:0015934">
    <property type="term" value="C:large ribosomal subunit"/>
    <property type="evidence" value="ECO:0007669"/>
    <property type="project" value="InterPro"/>
</dbReference>
<dbReference type="InterPro" id="IPR044957">
    <property type="entry name" value="Ribosomal_bL32_bact"/>
</dbReference>
<dbReference type="GO" id="GO:0006412">
    <property type="term" value="P:translation"/>
    <property type="evidence" value="ECO:0007669"/>
    <property type="project" value="InterPro"/>
</dbReference>
<sequence length="67" mass="7518">MAVQKSKKSPSRRGMRRSHDALTSRALSVESATGEVHLRHNITQDGYYKGNKVVEVKSKSETEEDSE</sequence>
<keyword evidence="3" id="KW-0687">Ribonucleoprotein</keyword>
<keyword evidence="2" id="KW-0689">Ribosomal protein</keyword>
<evidence type="ECO:0000256" key="4">
    <source>
        <dbReference type="SAM" id="MobiDB-lite"/>
    </source>
</evidence>
<feature type="region of interest" description="Disordered" evidence="4">
    <location>
        <begin position="1"/>
        <end position="31"/>
    </location>
</feature>